<dbReference type="Proteomes" id="UP001221142">
    <property type="component" value="Unassembled WGS sequence"/>
</dbReference>
<keyword evidence="2" id="KW-1185">Reference proteome</keyword>
<name>A0AAD7AWB9_9AGAR</name>
<organism evidence="1 2">
    <name type="scientific">Roridomyces roridus</name>
    <dbReference type="NCBI Taxonomy" id="1738132"/>
    <lineage>
        <taxon>Eukaryota</taxon>
        <taxon>Fungi</taxon>
        <taxon>Dikarya</taxon>
        <taxon>Basidiomycota</taxon>
        <taxon>Agaricomycotina</taxon>
        <taxon>Agaricomycetes</taxon>
        <taxon>Agaricomycetidae</taxon>
        <taxon>Agaricales</taxon>
        <taxon>Marasmiineae</taxon>
        <taxon>Mycenaceae</taxon>
        <taxon>Roridomyces</taxon>
    </lineage>
</organism>
<dbReference type="EMBL" id="JARKIF010000501">
    <property type="protein sequence ID" value="KAJ7601300.1"/>
    <property type="molecule type" value="Genomic_DNA"/>
</dbReference>
<comment type="caution">
    <text evidence="1">The sequence shown here is derived from an EMBL/GenBank/DDBJ whole genome shotgun (WGS) entry which is preliminary data.</text>
</comment>
<evidence type="ECO:0000313" key="2">
    <source>
        <dbReference type="Proteomes" id="UP001221142"/>
    </source>
</evidence>
<gene>
    <name evidence="1" type="ORF">FB45DRAFT_431393</name>
</gene>
<reference evidence="1" key="1">
    <citation type="submission" date="2023-03" db="EMBL/GenBank/DDBJ databases">
        <title>Massive genome expansion in bonnet fungi (Mycena s.s.) driven by repeated elements and novel gene families across ecological guilds.</title>
        <authorList>
            <consortium name="Lawrence Berkeley National Laboratory"/>
            <person name="Harder C.B."/>
            <person name="Miyauchi S."/>
            <person name="Viragh M."/>
            <person name="Kuo A."/>
            <person name="Thoen E."/>
            <person name="Andreopoulos B."/>
            <person name="Lu D."/>
            <person name="Skrede I."/>
            <person name="Drula E."/>
            <person name="Henrissat B."/>
            <person name="Morin E."/>
            <person name="Kohler A."/>
            <person name="Barry K."/>
            <person name="LaButti K."/>
            <person name="Morin E."/>
            <person name="Salamov A."/>
            <person name="Lipzen A."/>
            <person name="Mereny Z."/>
            <person name="Hegedus B."/>
            <person name="Baldrian P."/>
            <person name="Stursova M."/>
            <person name="Weitz H."/>
            <person name="Taylor A."/>
            <person name="Grigoriev I.V."/>
            <person name="Nagy L.G."/>
            <person name="Martin F."/>
            <person name="Kauserud H."/>
        </authorList>
    </citation>
    <scope>NUCLEOTIDE SEQUENCE</scope>
    <source>
        <strain evidence="1">9284</strain>
    </source>
</reference>
<proteinExistence type="predicted"/>
<dbReference type="AlphaFoldDB" id="A0AAD7AWB9"/>
<sequence length="187" mass="20419">MRFPQHPSPSPSNCLLFLCPCIHVLLRPSPSSPRIRLWVCASSAPTPALRRVVFSSSTTPSRSPLCASAHADGDMFVVCACTVLGWWTTTPGLYTTPFYHPANFRHRQRFRISDDTSSARHGGAPPRVVPSPLACLRASFLQALCCRWASAAVPRLSQSARVCCRAACRIESFSRLAGFFLGLTSVV</sequence>
<protein>
    <submittedName>
        <fullName evidence="1">Uncharacterized protein</fullName>
    </submittedName>
</protein>
<evidence type="ECO:0000313" key="1">
    <source>
        <dbReference type="EMBL" id="KAJ7601300.1"/>
    </source>
</evidence>
<accession>A0AAD7AWB9</accession>